<keyword evidence="2" id="KW-1185">Reference proteome</keyword>
<sequence>MQQQQQLPSRFHEPVKGDAPPSFWPSDDSVATRHSTAALTATQVALDLPGHSIFQSDPHRLAVLSLQIQASSSILSLSQSLPVRPTQSPFTESHRSPRNHHHDGFSTTHARRVSGAPITTSSRQLSPSLAVGDGTSLRPTSVDFGIMRAKEAFGNFARGVISSSTDRSHQHAEPLSSVRSPNELEHFASLPAGEIQSEARAQRTYTVRPHSLTYGRGSKLASYKVPLDIEVVSWHSFGFKSEQNGGDEQRPSQLTVEPVEFISDPSPSFATVTDPLGTFSAASSDSEGESPHTLSTSLPPPKAPFDPTRMLLKVEPPAALAHQVWSRRPSTSSRDTNRLCETHAIQLRFRLRLCPSASSKPPVSPTGPPQSTTQDLGRVIFVSSESASRIADMIQVNSSALLSKESAALEGVSWELVNEIADDAGRSRGARDCDFVWDWKPRHRGKGSIRDGKGSGTGKCCCAFVEVGHGNRASVLAAFSFWIEIPTTALAVAPSSSSPVPPLPPQRERMSRTARPHSQADSLSLVASLNNEYGKVDAFQAFSSPEETSTAGVFQESSDNFHSASTEEASEERFPRSGSKLDVNRTEITLDDVESDSPILRAAIANLERRTTSLKKVSKNALKVATDLRARLSALGSTEEAFGVCLRELSGMMPGTVGRLEANVLSASRKSSQRLRLEQMDMLQRNVILPLHKIVEQCRLALEKSKAFESESKSFYSQTQKWLANRAMPPVSSNDSQTSSAAVGNGAQSQVGSAYGAEKPRKQERADEKQKLRQLRFTAARLDVYKAMYMLHGGHMELELLACLVALSSWLVKSPCVSSEREDDPDSISATLASISSSIKASEASVASDLASIYAKGDSLDNEIRSVEVLLGKALVGGDFDEAVDTGLSNENFASLEADHPTSAAKQASHKIRSFLGSFGMGNQSSPTSARQAQTINVIEATPTKSPTGKASEIKRKVSLKLHSSSRSTPVTPKVTSPSLGSQNYGRNAHEVDSKAPQLPLAMPDSNLSDSFELGFPASTDPSSLSSRVADLFGSPVSGSAQPDSMQSPLLAGKRASLPPKRTLSSGSVAPVTVTRSPSMGHNENRRGRGGPTAATSGLGIGGVAVDSNNVDAARTPERALAASSRVPSPPVAGRERKKEGVLWVMSKAISGVGGPDAPRSLNRTAYWKESWVVLSGSGHLGEYADWKDAKILEPTNPLIDLRFATVREARGLDRRFTFEVITRDSRRFFQAPDEVTMRDWIKAISRAIESLLNGTSSVRKLERAVKASPFTREPGIDEDPLFIDDFGASIGGAGLSALRPFSRSMTDLGAGPKPSSKNLSGDTGAPKSSKKDGRKNAGHLSTLSESYPSSWANHAKDQSSGSKHERGISNKTPTSGYMLSSSYSAHAFRVDAPQLQPAFLGAGLAGSEYFDGYFDRRIEEMVNSNFAGGDGHHSHTKVLDGDTATEKMIPPFPVGSPSCDLDNPIASPCPRPRSKAERAAEIVEIAQRPQNLYCADCREANPRWASWALDNKPRCIFICIACSGVHRSLGVQTSKVKSVDLDDWTEEQLDAARQWGNDKVNSIYEWSKPDGVGPDNAIKKNAFGVGMPDSGGGGAISKREGRNYDNDPNLFWKLKYVEGAWKKPSSGPQPLANNLITEVVKGADVSQEGKTRQNASPAPLVEKEGPAPSSLSSLPRSPQAPPVKASSSSFRPHAPPRRSSKNEASSPSRHPLHEELSNSLSHALPAPNPSSPAWAEKPTGVQMTTSCERERHGIDEDRRTLVRSTMQDTKFFVSDLEDQDHRTRQRSSEKSARNLFAFPVVVGSRSSNDFATDENFKDGGLGDEDLGSDSDFGIGE</sequence>
<dbReference type="Proteomes" id="UP000245626">
    <property type="component" value="Unassembled WGS sequence"/>
</dbReference>
<protein>
    <submittedName>
        <fullName evidence="1">Uncharacterized protein</fullName>
    </submittedName>
</protein>
<evidence type="ECO:0000313" key="2">
    <source>
        <dbReference type="Proteomes" id="UP000245626"/>
    </source>
</evidence>
<dbReference type="EMBL" id="KZ819898">
    <property type="protein sequence ID" value="PWN50787.1"/>
    <property type="molecule type" value="Genomic_DNA"/>
</dbReference>
<accession>A0ACD0NYD2</accession>
<proteinExistence type="predicted"/>
<evidence type="ECO:0000313" key="1">
    <source>
        <dbReference type="EMBL" id="PWN50787.1"/>
    </source>
</evidence>
<gene>
    <name evidence="1" type="ORF">IE53DRAFT_78733</name>
</gene>
<reference evidence="1 2" key="1">
    <citation type="journal article" date="2018" name="Mol. Biol. Evol.">
        <title>Broad Genomic Sampling Reveals a Smut Pathogenic Ancestry of the Fungal Clade Ustilaginomycotina.</title>
        <authorList>
            <person name="Kijpornyongpan T."/>
            <person name="Mondo S.J."/>
            <person name="Barry K."/>
            <person name="Sandor L."/>
            <person name="Lee J."/>
            <person name="Lipzen A."/>
            <person name="Pangilinan J."/>
            <person name="LaButti K."/>
            <person name="Hainaut M."/>
            <person name="Henrissat B."/>
            <person name="Grigoriev I.V."/>
            <person name="Spatafora J.W."/>
            <person name="Aime M.C."/>
        </authorList>
    </citation>
    <scope>NUCLEOTIDE SEQUENCE [LARGE SCALE GENOMIC DNA]</scope>
    <source>
        <strain evidence="1 2">SA 807</strain>
    </source>
</reference>
<organism evidence="1 2">
    <name type="scientific">Violaceomyces palustris</name>
    <dbReference type="NCBI Taxonomy" id="1673888"/>
    <lineage>
        <taxon>Eukaryota</taxon>
        <taxon>Fungi</taxon>
        <taxon>Dikarya</taxon>
        <taxon>Basidiomycota</taxon>
        <taxon>Ustilaginomycotina</taxon>
        <taxon>Ustilaginomycetes</taxon>
        <taxon>Violaceomycetales</taxon>
        <taxon>Violaceomycetaceae</taxon>
        <taxon>Violaceomyces</taxon>
    </lineage>
</organism>
<name>A0ACD0NYD2_9BASI</name>